<evidence type="ECO:0000313" key="2">
    <source>
        <dbReference type="EMBL" id="CAG6567620.1"/>
    </source>
</evidence>
<feature type="region of interest" description="Disordered" evidence="1">
    <location>
        <begin position="1"/>
        <end position="52"/>
    </location>
</feature>
<evidence type="ECO:0000256" key="1">
    <source>
        <dbReference type="SAM" id="MobiDB-lite"/>
    </source>
</evidence>
<organism evidence="2">
    <name type="scientific">Culex pipiens</name>
    <name type="common">House mosquito</name>
    <dbReference type="NCBI Taxonomy" id="7175"/>
    <lineage>
        <taxon>Eukaryota</taxon>
        <taxon>Metazoa</taxon>
        <taxon>Ecdysozoa</taxon>
        <taxon>Arthropoda</taxon>
        <taxon>Hexapoda</taxon>
        <taxon>Insecta</taxon>
        <taxon>Pterygota</taxon>
        <taxon>Neoptera</taxon>
        <taxon>Endopterygota</taxon>
        <taxon>Diptera</taxon>
        <taxon>Nematocera</taxon>
        <taxon>Culicoidea</taxon>
        <taxon>Culicidae</taxon>
        <taxon>Culicinae</taxon>
        <taxon>Culicini</taxon>
        <taxon>Culex</taxon>
        <taxon>Culex</taxon>
    </lineage>
</organism>
<feature type="compositionally biased region" description="Polar residues" evidence="1">
    <location>
        <begin position="1"/>
        <end position="21"/>
    </location>
</feature>
<reference evidence="2" key="1">
    <citation type="submission" date="2021-05" db="EMBL/GenBank/DDBJ databases">
        <authorList>
            <person name="Alioto T."/>
            <person name="Alioto T."/>
            <person name="Gomez Garrido J."/>
        </authorList>
    </citation>
    <scope>NUCLEOTIDE SEQUENCE</scope>
</reference>
<dbReference type="EMBL" id="HBUE01172849">
    <property type="protein sequence ID" value="CAG6516121.1"/>
    <property type="molecule type" value="Transcribed_RNA"/>
</dbReference>
<proteinExistence type="predicted"/>
<dbReference type="EMBL" id="HBUE01278307">
    <property type="protein sequence ID" value="CAG6567620.1"/>
    <property type="molecule type" value="Transcribed_RNA"/>
</dbReference>
<dbReference type="AlphaFoldDB" id="A0A8D8J5W3"/>
<name>A0A8D8J5W3_CULPI</name>
<accession>A0A8D8J5W3</accession>
<sequence length="208" mass="21532">MSQPSQVHRTTGGNNGLTSSAIVPHNHNHQHLPSQTHQHHHHHQPHQQIQQVTGAQLHKLLLSSAAVTNGTPTTTTTINGGGGTTPELARLPGGAELNILPAGSNGSTTTATLPLYRTTTVGGPQTQAGKLTFVNAIANGNGLTLKGTDVSGASRGAVHVVQSGQLSSLTPVVVSRYDHHLHHQDAVTTSLFTTAPASGKMGTLVSRN</sequence>
<protein>
    <submittedName>
        <fullName evidence="2">(northern house mosquito) hypothetical protein</fullName>
    </submittedName>
</protein>